<dbReference type="AlphaFoldDB" id="A0A7W3SY52"/>
<protein>
    <recommendedName>
        <fullName evidence="2">Amidohydrolase-related domain-containing protein</fullName>
    </recommendedName>
</protein>
<dbReference type="PANTHER" id="PTHR21240">
    <property type="entry name" value="2-AMINO-3-CARBOXYLMUCONATE-6-SEMIALDEHYDE DECARBOXYLASE"/>
    <property type="match status" value="1"/>
</dbReference>
<reference evidence="3 4" key="1">
    <citation type="submission" date="2020-08" db="EMBL/GenBank/DDBJ databases">
        <title>Genomic Encyclopedia of Type Strains, Phase III (KMG-III): the genomes of soil and plant-associated and newly described type strains.</title>
        <authorList>
            <person name="Whitman W."/>
        </authorList>
    </citation>
    <scope>NUCLEOTIDE SEQUENCE [LARGE SCALE GENOMIC DNA]</scope>
    <source>
        <strain evidence="3 4">CECT 8693</strain>
    </source>
</reference>
<dbReference type="InterPro" id="IPR032465">
    <property type="entry name" value="ACMSD"/>
</dbReference>
<dbReference type="CDD" id="cd01292">
    <property type="entry name" value="metallo-dependent_hydrolases"/>
    <property type="match status" value="1"/>
</dbReference>
<keyword evidence="4" id="KW-1185">Reference proteome</keyword>
<dbReference type="Proteomes" id="UP000567067">
    <property type="component" value="Unassembled WGS sequence"/>
</dbReference>
<name>A0A7W3SY52_9BACL</name>
<organism evidence="3 4">
    <name type="scientific">Fontibacillus solani</name>
    <dbReference type="NCBI Taxonomy" id="1572857"/>
    <lineage>
        <taxon>Bacteria</taxon>
        <taxon>Bacillati</taxon>
        <taxon>Bacillota</taxon>
        <taxon>Bacilli</taxon>
        <taxon>Bacillales</taxon>
        <taxon>Paenibacillaceae</taxon>
        <taxon>Fontibacillus</taxon>
    </lineage>
</organism>
<keyword evidence="1" id="KW-0456">Lyase</keyword>
<gene>
    <name evidence="3" type="ORF">FHR92_004879</name>
</gene>
<dbReference type="InterPro" id="IPR006680">
    <property type="entry name" value="Amidohydro-rel"/>
</dbReference>
<evidence type="ECO:0000256" key="1">
    <source>
        <dbReference type="ARBA" id="ARBA00023239"/>
    </source>
</evidence>
<feature type="domain" description="Amidohydrolase-related" evidence="2">
    <location>
        <begin position="82"/>
        <end position="303"/>
    </location>
</feature>
<dbReference type="InterPro" id="IPR032466">
    <property type="entry name" value="Metal_Hydrolase"/>
</dbReference>
<dbReference type="Gene3D" id="3.20.20.140">
    <property type="entry name" value="Metal-dependent hydrolases"/>
    <property type="match status" value="1"/>
</dbReference>
<comment type="caution">
    <text evidence="3">The sequence shown here is derived from an EMBL/GenBank/DDBJ whole genome shotgun (WGS) entry which is preliminary data.</text>
</comment>
<dbReference type="PANTHER" id="PTHR21240:SF28">
    <property type="entry name" value="ISO-OROTATE DECARBOXYLASE (EUROFUNG)"/>
    <property type="match status" value="1"/>
</dbReference>
<evidence type="ECO:0000259" key="2">
    <source>
        <dbReference type="Pfam" id="PF04909"/>
    </source>
</evidence>
<proteinExistence type="predicted"/>
<sequence length="325" mass="37255">MFRKSFKVFDIHGHLPYQLQLGGKNSHALISSYGAERSERMRLTWDFPETAPVHNENDTIPLIDRWVQELDKYGIGGLNFLTASSNNSMVDQIARHPDRFTGFAYHSIEEEDAEAELRRAVNELGLKGYKLFGPLLSRPFDDPSFTPIWTFLSEKKLPVLIHFGLLGHAGGIAHHPNINPLAIFNTARDYPDIPFIIPHFGAGYFQELLHLCWSCPNVYVDTSGSNQWMRWMPYELTLESVLRKTYELIGPDRIIFGTDASGFPRGYPYRYLQDQVRATRDLRIPEDDIEKIFGNNARRLLNLEQLLVNDSPNIQAFTSKVSIDQ</sequence>
<accession>A0A7W3SY52</accession>
<dbReference type="RefSeq" id="WP_182539934.1">
    <property type="nucleotide sequence ID" value="NZ_JACJIP010000049.1"/>
</dbReference>
<dbReference type="GO" id="GO:0005737">
    <property type="term" value="C:cytoplasm"/>
    <property type="evidence" value="ECO:0007669"/>
    <property type="project" value="TreeGrafter"/>
</dbReference>
<dbReference type="GO" id="GO:0019748">
    <property type="term" value="P:secondary metabolic process"/>
    <property type="evidence" value="ECO:0007669"/>
    <property type="project" value="TreeGrafter"/>
</dbReference>
<evidence type="ECO:0000313" key="3">
    <source>
        <dbReference type="EMBL" id="MBA9088380.1"/>
    </source>
</evidence>
<dbReference type="GO" id="GO:0016831">
    <property type="term" value="F:carboxy-lyase activity"/>
    <property type="evidence" value="ECO:0007669"/>
    <property type="project" value="InterPro"/>
</dbReference>
<dbReference type="GO" id="GO:0016787">
    <property type="term" value="F:hydrolase activity"/>
    <property type="evidence" value="ECO:0007669"/>
    <property type="project" value="InterPro"/>
</dbReference>
<dbReference type="EMBL" id="JACJIP010000049">
    <property type="protein sequence ID" value="MBA9088380.1"/>
    <property type="molecule type" value="Genomic_DNA"/>
</dbReference>
<evidence type="ECO:0000313" key="4">
    <source>
        <dbReference type="Proteomes" id="UP000567067"/>
    </source>
</evidence>
<dbReference type="Pfam" id="PF04909">
    <property type="entry name" value="Amidohydro_2"/>
    <property type="match status" value="1"/>
</dbReference>
<dbReference type="SUPFAM" id="SSF51556">
    <property type="entry name" value="Metallo-dependent hydrolases"/>
    <property type="match status" value="1"/>
</dbReference>